<keyword evidence="2" id="KW-1185">Reference proteome</keyword>
<comment type="caution">
    <text evidence="1">The sequence shown here is derived from an EMBL/GenBank/DDBJ whole genome shotgun (WGS) entry which is preliminary data.</text>
</comment>
<name>A0ABT8V2R9_9BACL</name>
<gene>
    <name evidence="1" type="ORF">Q3C12_01780</name>
</gene>
<evidence type="ECO:0000313" key="1">
    <source>
        <dbReference type="EMBL" id="MDO3675713.1"/>
    </source>
</evidence>
<dbReference type="RefSeq" id="WP_246063088.1">
    <property type="nucleotide sequence ID" value="NZ_JAUMKJ010000001.1"/>
</dbReference>
<protein>
    <submittedName>
        <fullName evidence="1">Uncharacterized protein</fullName>
    </submittedName>
</protein>
<reference evidence="1" key="1">
    <citation type="submission" date="2023-07" db="EMBL/GenBank/DDBJ databases">
        <authorList>
            <person name="Aktuganov G."/>
            <person name="Boyko T."/>
            <person name="Delegan Y."/>
            <person name="Galimzianova N."/>
            <person name="Gilvanova E."/>
            <person name="Korobov V."/>
            <person name="Kuzmina L."/>
            <person name="Melentiev A."/>
            <person name="Milman P."/>
            <person name="Ryabova A."/>
            <person name="Stupak E."/>
            <person name="Yasakov T."/>
            <person name="Zharikova N."/>
            <person name="Zhurenko E."/>
        </authorList>
    </citation>
    <scope>NUCLEOTIDE SEQUENCE</scope>
    <source>
        <strain evidence="1">IB-739</strain>
    </source>
</reference>
<accession>A0ABT8V2R9</accession>
<dbReference type="EMBL" id="JAUMKJ010000001">
    <property type="protein sequence ID" value="MDO3675713.1"/>
    <property type="molecule type" value="Genomic_DNA"/>
</dbReference>
<proteinExistence type="predicted"/>
<organism evidence="1 2">
    <name type="scientific">Paenibacillus ehimensis</name>
    <dbReference type="NCBI Taxonomy" id="79264"/>
    <lineage>
        <taxon>Bacteria</taxon>
        <taxon>Bacillati</taxon>
        <taxon>Bacillota</taxon>
        <taxon>Bacilli</taxon>
        <taxon>Bacillales</taxon>
        <taxon>Paenibacillaceae</taxon>
        <taxon>Paenibacillus</taxon>
    </lineage>
</organism>
<dbReference type="Proteomes" id="UP001168883">
    <property type="component" value="Unassembled WGS sequence"/>
</dbReference>
<sequence>MIILHGKECEHLKPPDGDFRCFLYPQDLTTTAAFSNNGSNHTESETGIMIKWKEHTFYAAFRAAAPNLKQKGTYMTRQEALKHFLEAYVKDKQKEYIEKAEEEYRSRKDELTKDFIESFRRICLNIKEMQSAGQKEKIGYINYSMRRTYLLERKHEHVVEAFDKDWYFDTYPCRGTYDSGWAFKYLDALEDELEQLGKKYMGKIVKPDIERIKLEAAAAFNQWIVVLVKQAMADAIRLKDFDEIAREPDLEVRVGEHKGISEVVYKGDSVQEGSLFL</sequence>
<evidence type="ECO:0000313" key="2">
    <source>
        <dbReference type="Proteomes" id="UP001168883"/>
    </source>
</evidence>